<proteinExistence type="predicted"/>
<comment type="caution">
    <text evidence="3">The sequence shown here is derived from an EMBL/GenBank/DDBJ whole genome shotgun (WGS) entry which is preliminary data.</text>
</comment>
<accession>A0A494XB31</accession>
<name>A0A494XB31_9BURK</name>
<sequence>MTKKKLLVVGLGLAAAAGSAMADAAGAPASTIDTTAAVQQINGLTVGISAIGGALIAVAVLALGYRLMKGFVGR</sequence>
<dbReference type="AlphaFoldDB" id="A0A494XB31"/>
<organism evidence="3 4">
    <name type="scientific">Trinickia fusca</name>
    <dbReference type="NCBI Taxonomy" id="2419777"/>
    <lineage>
        <taxon>Bacteria</taxon>
        <taxon>Pseudomonadati</taxon>
        <taxon>Pseudomonadota</taxon>
        <taxon>Betaproteobacteria</taxon>
        <taxon>Burkholderiales</taxon>
        <taxon>Burkholderiaceae</taxon>
        <taxon>Trinickia</taxon>
    </lineage>
</organism>
<keyword evidence="1" id="KW-0812">Transmembrane</keyword>
<evidence type="ECO:0000256" key="1">
    <source>
        <dbReference type="SAM" id="Phobius"/>
    </source>
</evidence>
<evidence type="ECO:0000313" key="4">
    <source>
        <dbReference type="Proteomes" id="UP000280434"/>
    </source>
</evidence>
<evidence type="ECO:0008006" key="5">
    <source>
        <dbReference type="Google" id="ProtNLM"/>
    </source>
</evidence>
<reference evidence="3 4" key="1">
    <citation type="submission" date="2018-10" db="EMBL/GenBank/DDBJ databases">
        <title>Paraburkholderia sp. 7MK8-2, isolated from soil.</title>
        <authorList>
            <person name="Gao Z.-H."/>
            <person name="Qiu L.-H."/>
        </authorList>
    </citation>
    <scope>NUCLEOTIDE SEQUENCE [LARGE SCALE GENOMIC DNA]</scope>
    <source>
        <strain evidence="3 4">7MK8-2</strain>
    </source>
</reference>
<dbReference type="InterPro" id="IPR008020">
    <property type="entry name" value="G8P"/>
</dbReference>
<evidence type="ECO:0000256" key="2">
    <source>
        <dbReference type="SAM" id="SignalP"/>
    </source>
</evidence>
<evidence type="ECO:0000313" key="3">
    <source>
        <dbReference type="EMBL" id="RKP46851.1"/>
    </source>
</evidence>
<keyword evidence="1" id="KW-1133">Transmembrane helix</keyword>
<keyword evidence="2" id="KW-0732">Signal</keyword>
<protein>
    <recommendedName>
        <fullName evidence="5">Methyltransferase</fullName>
    </recommendedName>
</protein>
<dbReference type="EMBL" id="RBZV01000006">
    <property type="protein sequence ID" value="RKP46851.1"/>
    <property type="molecule type" value="Genomic_DNA"/>
</dbReference>
<gene>
    <name evidence="3" type="ORF">D7S89_15955</name>
</gene>
<keyword evidence="4" id="KW-1185">Reference proteome</keyword>
<feature type="chain" id="PRO_5019790538" description="Methyltransferase" evidence="2">
    <location>
        <begin position="23"/>
        <end position="74"/>
    </location>
</feature>
<feature type="transmembrane region" description="Helical" evidence="1">
    <location>
        <begin position="46"/>
        <end position="68"/>
    </location>
</feature>
<dbReference type="Proteomes" id="UP000280434">
    <property type="component" value="Unassembled WGS sequence"/>
</dbReference>
<dbReference type="Pfam" id="PF05356">
    <property type="entry name" value="Phage_Coat_B"/>
    <property type="match status" value="1"/>
</dbReference>
<keyword evidence="1" id="KW-0472">Membrane</keyword>
<feature type="signal peptide" evidence="2">
    <location>
        <begin position="1"/>
        <end position="22"/>
    </location>
</feature>
<dbReference type="RefSeq" id="WP_121278679.1">
    <property type="nucleotide sequence ID" value="NZ_RBZV01000006.1"/>
</dbReference>